<dbReference type="Proteomes" id="UP000244904">
    <property type="component" value="Unassembled WGS sequence"/>
</dbReference>
<evidence type="ECO:0008006" key="3">
    <source>
        <dbReference type="Google" id="ProtNLM"/>
    </source>
</evidence>
<dbReference type="EMBL" id="OMOJ01000014">
    <property type="protein sequence ID" value="SPF81794.1"/>
    <property type="molecule type" value="Genomic_DNA"/>
</dbReference>
<dbReference type="InterPro" id="IPR021251">
    <property type="entry name" value="DUF2793"/>
</dbReference>
<reference evidence="2" key="1">
    <citation type="submission" date="2018-03" db="EMBL/GenBank/DDBJ databases">
        <authorList>
            <person name="Rodrigo-Torres L."/>
            <person name="Arahal R. D."/>
            <person name="Lucena T."/>
        </authorList>
    </citation>
    <scope>NUCLEOTIDE SEQUENCE [LARGE SCALE GENOMIC DNA]</scope>
    <source>
        <strain evidence="2">CECT 8871</strain>
    </source>
</reference>
<dbReference type="OrthoDB" id="564699at2"/>
<accession>A0A2R8B0V9</accession>
<organism evidence="1 2">
    <name type="scientific">Pseudoprimorskyibacter insulae</name>
    <dbReference type="NCBI Taxonomy" id="1695997"/>
    <lineage>
        <taxon>Bacteria</taxon>
        <taxon>Pseudomonadati</taxon>
        <taxon>Pseudomonadota</taxon>
        <taxon>Alphaproteobacteria</taxon>
        <taxon>Rhodobacterales</taxon>
        <taxon>Paracoccaceae</taxon>
        <taxon>Pseudoprimorskyibacter</taxon>
    </lineage>
</organism>
<gene>
    <name evidence="1" type="ORF">PRI8871_03619</name>
</gene>
<keyword evidence="2" id="KW-1185">Reference proteome</keyword>
<evidence type="ECO:0000313" key="1">
    <source>
        <dbReference type="EMBL" id="SPF81794.1"/>
    </source>
</evidence>
<proteinExistence type="predicted"/>
<name>A0A2R8B0V9_9RHOB</name>
<evidence type="ECO:0000313" key="2">
    <source>
        <dbReference type="Proteomes" id="UP000244904"/>
    </source>
</evidence>
<protein>
    <recommendedName>
        <fullName evidence="3">DUF2793 domain-containing protein</fullName>
    </recommendedName>
</protein>
<dbReference type="Pfam" id="PF10983">
    <property type="entry name" value="DUF2793"/>
    <property type="match status" value="1"/>
</dbReference>
<sequence>MSNLSPRMGLPFLLPSQAQKHVTHNEALQQLDALTQPAVLALAEVAPPASPEAGAMYGIGAGATGVWAGRDGALAYWDGTAWLFVSPQEGWRVWAQDVQELHVWRGGSWAPALQSTVQLGIGTTADATNRLSVASDASLFSHAGAGHQMKLNKASAGDTGSVLFQSDWVGHAEMGLAGDTAFSVKISADGASWDTVLRADPAAQEITFAPAGTARMVLSDTGLQLDAPVTGSAVQSAGSDGAAGKILMTGAQCLTNDSAAYSGLLPDAMGSWLVGFNDKADGPGALTGHGSDRYGMMVQVQRSSGRRHRIFQTLTGQMFHQTESAAGLQAPKRVYDTGNLLGTVSQAGGLPTGAMMEHGSNANGAYVRYADGTQICHKKLTLSGQDLNIAYGALFRSGSLLSGNTVFAAMFSEPPACTITAHVENLSTMTAVGGLGDVGNTPATVYAVAHTAVTGRVIHVNVMAIGRWY</sequence>
<dbReference type="AlphaFoldDB" id="A0A2R8B0V9"/>
<dbReference type="RefSeq" id="WP_108887573.1">
    <property type="nucleotide sequence ID" value="NZ_OMOJ01000014.1"/>
</dbReference>